<dbReference type="Pfam" id="PF18158">
    <property type="entry name" value="AidB_N"/>
    <property type="match status" value="1"/>
</dbReference>
<dbReference type="InterPro" id="IPR052904">
    <property type="entry name" value="Acyl-CoA_dehydrogenase-like"/>
</dbReference>
<dbReference type="Proteomes" id="UP000750711">
    <property type="component" value="Unassembled WGS sequence"/>
</dbReference>
<evidence type="ECO:0000259" key="2">
    <source>
        <dbReference type="Pfam" id="PF18158"/>
    </source>
</evidence>
<accession>A0A9P8RSM3</accession>
<evidence type="ECO:0000313" key="4">
    <source>
        <dbReference type="Proteomes" id="UP000750711"/>
    </source>
</evidence>
<dbReference type="EMBL" id="JAGHQM010000130">
    <property type="protein sequence ID" value="KAH0565155.1"/>
    <property type="molecule type" value="Genomic_DNA"/>
</dbReference>
<dbReference type="AlphaFoldDB" id="A0A9P8RSM3"/>
<protein>
    <recommendedName>
        <fullName evidence="2">Adaptive response protein AidB N-terminal domain-containing protein</fullName>
    </recommendedName>
</protein>
<keyword evidence="4" id="KW-1185">Reference proteome</keyword>
<sequence length="121" mass="13331">MNSAWSDSSAGKSSDANKQWHSSEPSSSTTGFFQPGPKLTNQFFEDAALGLFLPATILSTIRDDFSRFGDIVLSRQVLSWVADAEQNPPFVRTCDMWGKRKDELVTSGGWKRLQDLGIAEG</sequence>
<organism evidence="3 4">
    <name type="scientific">Trichoglossum hirsutum</name>
    <dbReference type="NCBI Taxonomy" id="265104"/>
    <lineage>
        <taxon>Eukaryota</taxon>
        <taxon>Fungi</taxon>
        <taxon>Dikarya</taxon>
        <taxon>Ascomycota</taxon>
        <taxon>Pezizomycotina</taxon>
        <taxon>Geoglossomycetes</taxon>
        <taxon>Geoglossales</taxon>
        <taxon>Geoglossaceae</taxon>
        <taxon>Trichoglossum</taxon>
    </lineage>
</organism>
<dbReference type="Gene3D" id="6.10.250.600">
    <property type="match status" value="1"/>
</dbReference>
<comment type="caution">
    <text evidence="3">The sequence shown here is derived from an EMBL/GenBank/DDBJ whole genome shotgun (WGS) entry which is preliminary data.</text>
</comment>
<feature type="region of interest" description="Disordered" evidence="1">
    <location>
        <begin position="1"/>
        <end position="34"/>
    </location>
</feature>
<feature type="domain" description="Adaptive response protein AidB N-terminal" evidence="2">
    <location>
        <begin position="40"/>
        <end position="118"/>
    </location>
</feature>
<dbReference type="PANTHER" id="PTHR42707">
    <property type="entry name" value="ACYL-COA DEHYDROGENASE"/>
    <property type="match status" value="1"/>
</dbReference>
<dbReference type="GO" id="GO:0003995">
    <property type="term" value="F:acyl-CoA dehydrogenase activity"/>
    <property type="evidence" value="ECO:0007669"/>
    <property type="project" value="TreeGrafter"/>
</dbReference>
<dbReference type="InterPro" id="IPR041504">
    <property type="entry name" value="AidB_N"/>
</dbReference>
<gene>
    <name evidence="3" type="ORF">GP486_001448</name>
</gene>
<evidence type="ECO:0000313" key="3">
    <source>
        <dbReference type="EMBL" id="KAH0565155.1"/>
    </source>
</evidence>
<feature type="compositionally biased region" description="Low complexity" evidence="1">
    <location>
        <begin position="1"/>
        <end position="17"/>
    </location>
</feature>
<reference evidence="3" key="1">
    <citation type="submission" date="2021-03" db="EMBL/GenBank/DDBJ databases">
        <title>Comparative genomics and phylogenomic investigation of the class Geoglossomycetes provide insights into ecological specialization and systematics.</title>
        <authorList>
            <person name="Melie T."/>
            <person name="Pirro S."/>
            <person name="Miller A.N."/>
            <person name="Quandt A."/>
        </authorList>
    </citation>
    <scope>NUCLEOTIDE SEQUENCE</scope>
    <source>
        <strain evidence="3">CAQ_001_2017</strain>
    </source>
</reference>
<name>A0A9P8RSM3_9PEZI</name>
<proteinExistence type="predicted"/>
<dbReference type="PANTHER" id="PTHR42707:SF2">
    <property type="entry name" value="ACD11 DEHYDROGENASE"/>
    <property type="match status" value="1"/>
</dbReference>
<feature type="compositionally biased region" description="Polar residues" evidence="1">
    <location>
        <begin position="19"/>
        <end position="32"/>
    </location>
</feature>
<evidence type="ECO:0000256" key="1">
    <source>
        <dbReference type="SAM" id="MobiDB-lite"/>
    </source>
</evidence>